<evidence type="ECO:0000313" key="1">
    <source>
        <dbReference type="EMBL" id="MFC5409117.1"/>
    </source>
</evidence>
<organism evidence="1 2">
    <name type="scientific">Larkinella bovis</name>
    <dbReference type="NCBI Taxonomy" id="683041"/>
    <lineage>
        <taxon>Bacteria</taxon>
        <taxon>Pseudomonadati</taxon>
        <taxon>Bacteroidota</taxon>
        <taxon>Cytophagia</taxon>
        <taxon>Cytophagales</taxon>
        <taxon>Spirosomataceae</taxon>
        <taxon>Larkinella</taxon>
    </lineage>
</organism>
<evidence type="ECO:0000313" key="2">
    <source>
        <dbReference type="Proteomes" id="UP001596106"/>
    </source>
</evidence>
<protein>
    <submittedName>
        <fullName evidence="1">Uncharacterized protein</fullName>
    </submittedName>
</protein>
<keyword evidence="2" id="KW-1185">Reference proteome</keyword>
<proteinExistence type="predicted"/>
<dbReference type="RefSeq" id="WP_379842756.1">
    <property type="nucleotide sequence ID" value="NZ_JBHSMA010000002.1"/>
</dbReference>
<reference evidence="2" key="1">
    <citation type="journal article" date="2019" name="Int. J. Syst. Evol. Microbiol.">
        <title>The Global Catalogue of Microorganisms (GCM) 10K type strain sequencing project: providing services to taxonomists for standard genome sequencing and annotation.</title>
        <authorList>
            <consortium name="The Broad Institute Genomics Platform"/>
            <consortium name="The Broad Institute Genome Sequencing Center for Infectious Disease"/>
            <person name="Wu L."/>
            <person name="Ma J."/>
        </authorList>
    </citation>
    <scope>NUCLEOTIDE SEQUENCE [LARGE SCALE GENOMIC DNA]</scope>
    <source>
        <strain evidence="2">CCUG 55250</strain>
    </source>
</reference>
<accession>A0ABW0ICQ2</accession>
<gene>
    <name evidence="1" type="ORF">ACFPMF_07360</name>
</gene>
<comment type="caution">
    <text evidence="1">The sequence shown here is derived from an EMBL/GenBank/DDBJ whole genome shotgun (WGS) entry which is preliminary data.</text>
</comment>
<name>A0ABW0ICQ2_9BACT</name>
<dbReference type="Proteomes" id="UP001596106">
    <property type="component" value="Unassembled WGS sequence"/>
</dbReference>
<dbReference type="EMBL" id="JBHSMA010000002">
    <property type="protein sequence ID" value="MFC5409117.1"/>
    <property type="molecule type" value="Genomic_DNA"/>
</dbReference>
<sequence length="330" mass="38754">MEKKRFVIDLDKLDEGEDARVYWDDQNIIVEKIDDFTVDTAEEEPEDPELEKWVDAIVSLFPYSKTECYTRINAYYAIRKSVWNTDARELVTSIKKGIKFLPNPKKDAASFLRNEFERIKHLFEECPQCEVVFEYSRGILVNFVLSDTWDDIWWDLESLKKESTHEYPAKDEILIWDEFWEKAEPILDSYLKPLGYLATLKWLQLYIHHIENSNHPTNIETGKNNQVKLSHRQIAILCHYQDITVDSHNQEEIALANGWSKPTSGQSIYMDFCRTKSKNDRTAQGKNVVNDIEVVLGYLRDIQKKDAKIIRAIRTAEDELIKAKENNLKK</sequence>